<accession>A0AAD4GBF0</accession>
<protein>
    <submittedName>
        <fullName evidence="2">Uncharacterized protein</fullName>
    </submittedName>
</protein>
<feature type="chain" id="PRO_5042278415" evidence="1">
    <location>
        <begin position="25"/>
        <end position="81"/>
    </location>
</feature>
<dbReference type="EMBL" id="WHUW01000026">
    <property type="protein sequence ID" value="KAF8435145.1"/>
    <property type="molecule type" value="Genomic_DNA"/>
</dbReference>
<proteinExistence type="predicted"/>
<sequence>MTLLNVGQIAVFRSLSLCLGVLRAAPIVDLGYTRYQGAVDAELNVTRFLGARYAAAPRKFAMGPTSGSADDIWRTTRNLGA</sequence>
<name>A0AAD4GBF0_BOLED</name>
<keyword evidence="3" id="KW-1185">Reference proteome</keyword>
<evidence type="ECO:0000256" key="1">
    <source>
        <dbReference type="SAM" id="SignalP"/>
    </source>
</evidence>
<reference evidence="2" key="2">
    <citation type="journal article" date="2020" name="Nat. Commun.">
        <title>Large-scale genome sequencing of mycorrhizal fungi provides insights into the early evolution of symbiotic traits.</title>
        <authorList>
            <person name="Miyauchi S."/>
            <person name="Kiss E."/>
            <person name="Kuo A."/>
            <person name="Drula E."/>
            <person name="Kohler A."/>
            <person name="Sanchez-Garcia M."/>
            <person name="Morin E."/>
            <person name="Andreopoulos B."/>
            <person name="Barry K.W."/>
            <person name="Bonito G."/>
            <person name="Buee M."/>
            <person name="Carver A."/>
            <person name="Chen C."/>
            <person name="Cichocki N."/>
            <person name="Clum A."/>
            <person name="Culley D."/>
            <person name="Crous P.W."/>
            <person name="Fauchery L."/>
            <person name="Girlanda M."/>
            <person name="Hayes R.D."/>
            <person name="Keri Z."/>
            <person name="LaButti K."/>
            <person name="Lipzen A."/>
            <person name="Lombard V."/>
            <person name="Magnuson J."/>
            <person name="Maillard F."/>
            <person name="Murat C."/>
            <person name="Nolan M."/>
            <person name="Ohm R.A."/>
            <person name="Pangilinan J."/>
            <person name="Pereira M.F."/>
            <person name="Perotto S."/>
            <person name="Peter M."/>
            <person name="Pfister S."/>
            <person name="Riley R."/>
            <person name="Sitrit Y."/>
            <person name="Stielow J.B."/>
            <person name="Szollosi G."/>
            <person name="Zifcakova L."/>
            <person name="Stursova M."/>
            <person name="Spatafora J.W."/>
            <person name="Tedersoo L."/>
            <person name="Vaario L.M."/>
            <person name="Yamada A."/>
            <person name="Yan M."/>
            <person name="Wang P."/>
            <person name="Xu J."/>
            <person name="Bruns T."/>
            <person name="Baldrian P."/>
            <person name="Vilgalys R."/>
            <person name="Dunand C."/>
            <person name="Henrissat B."/>
            <person name="Grigoriev I.V."/>
            <person name="Hibbett D."/>
            <person name="Nagy L.G."/>
            <person name="Martin F.M."/>
        </authorList>
    </citation>
    <scope>NUCLEOTIDE SEQUENCE</scope>
    <source>
        <strain evidence="2">BED1</strain>
    </source>
</reference>
<gene>
    <name evidence="2" type="ORF">L210DRAFT_977059</name>
</gene>
<comment type="caution">
    <text evidence="2">The sequence shown here is derived from an EMBL/GenBank/DDBJ whole genome shotgun (WGS) entry which is preliminary data.</text>
</comment>
<dbReference type="Proteomes" id="UP001194468">
    <property type="component" value="Unassembled WGS sequence"/>
</dbReference>
<dbReference type="AlphaFoldDB" id="A0AAD4GBF0"/>
<evidence type="ECO:0000313" key="3">
    <source>
        <dbReference type="Proteomes" id="UP001194468"/>
    </source>
</evidence>
<reference evidence="2" key="1">
    <citation type="submission" date="2019-10" db="EMBL/GenBank/DDBJ databases">
        <authorList>
            <consortium name="DOE Joint Genome Institute"/>
            <person name="Kuo A."/>
            <person name="Miyauchi S."/>
            <person name="Kiss E."/>
            <person name="Drula E."/>
            <person name="Kohler A."/>
            <person name="Sanchez-Garcia M."/>
            <person name="Andreopoulos B."/>
            <person name="Barry K.W."/>
            <person name="Bonito G."/>
            <person name="Buee M."/>
            <person name="Carver A."/>
            <person name="Chen C."/>
            <person name="Cichocki N."/>
            <person name="Clum A."/>
            <person name="Culley D."/>
            <person name="Crous P.W."/>
            <person name="Fauchery L."/>
            <person name="Girlanda M."/>
            <person name="Hayes R."/>
            <person name="Keri Z."/>
            <person name="LaButti K."/>
            <person name="Lipzen A."/>
            <person name="Lombard V."/>
            <person name="Magnuson J."/>
            <person name="Maillard F."/>
            <person name="Morin E."/>
            <person name="Murat C."/>
            <person name="Nolan M."/>
            <person name="Ohm R."/>
            <person name="Pangilinan J."/>
            <person name="Pereira M."/>
            <person name="Perotto S."/>
            <person name="Peter M."/>
            <person name="Riley R."/>
            <person name="Sitrit Y."/>
            <person name="Stielow B."/>
            <person name="Szollosi G."/>
            <person name="Zifcakova L."/>
            <person name="Stursova M."/>
            <person name="Spatafora J.W."/>
            <person name="Tedersoo L."/>
            <person name="Vaario L.-M."/>
            <person name="Yamada A."/>
            <person name="Yan M."/>
            <person name="Wang P."/>
            <person name="Xu J."/>
            <person name="Bruns T."/>
            <person name="Baldrian P."/>
            <person name="Vilgalys R."/>
            <person name="Henrissat B."/>
            <person name="Grigoriev I.V."/>
            <person name="Hibbett D."/>
            <person name="Nagy L.G."/>
            <person name="Martin F.M."/>
        </authorList>
    </citation>
    <scope>NUCLEOTIDE SEQUENCE</scope>
    <source>
        <strain evidence="2">BED1</strain>
    </source>
</reference>
<organism evidence="2 3">
    <name type="scientific">Boletus edulis BED1</name>
    <dbReference type="NCBI Taxonomy" id="1328754"/>
    <lineage>
        <taxon>Eukaryota</taxon>
        <taxon>Fungi</taxon>
        <taxon>Dikarya</taxon>
        <taxon>Basidiomycota</taxon>
        <taxon>Agaricomycotina</taxon>
        <taxon>Agaricomycetes</taxon>
        <taxon>Agaricomycetidae</taxon>
        <taxon>Boletales</taxon>
        <taxon>Boletineae</taxon>
        <taxon>Boletaceae</taxon>
        <taxon>Boletoideae</taxon>
        <taxon>Boletus</taxon>
    </lineage>
</organism>
<feature type="signal peptide" evidence="1">
    <location>
        <begin position="1"/>
        <end position="24"/>
    </location>
</feature>
<evidence type="ECO:0000313" key="2">
    <source>
        <dbReference type="EMBL" id="KAF8435145.1"/>
    </source>
</evidence>
<keyword evidence="1" id="KW-0732">Signal</keyword>